<keyword evidence="2" id="KW-0131">Cell cycle</keyword>
<evidence type="ECO:0000256" key="3">
    <source>
        <dbReference type="SAM" id="MobiDB-lite"/>
    </source>
</evidence>
<dbReference type="Pfam" id="PF16679">
    <property type="entry name" value="CDT1_C"/>
    <property type="match status" value="1"/>
</dbReference>
<feature type="compositionally biased region" description="Polar residues" evidence="3">
    <location>
        <begin position="23"/>
        <end position="47"/>
    </location>
</feature>
<dbReference type="STRING" id="71717.A0A4Y7TN23"/>
<feature type="compositionally biased region" description="Basic and acidic residues" evidence="3">
    <location>
        <begin position="130"/>
        <end position="144"/>
    </location>
</feature>
<feature type="region of interest" description="Disordered" evidence="3">
    <location>
        <begin position="330"/>
        <end position="402"/>
    </location>
</feature>
<feature type="compositionally biased region" description="Polar residues" evidence="3">
    <location>
        <begin position="1"/>
        <end position="10"/>
    </location>
</feature>
<dbReference type="EMBL" id="QPFP01000007">
    <property type="protein sequence ID" value="TEB35595.1"/>
    <property type="molecule type" value="Genomic_DNA"/>
</dbReference>
<feature type="compositionally biased region" description="Polar residues" evidence="3">
    <location>
        <begin position="512"/>
        <end position="521"/>
    </location>
</feature>
<protein>
    <recommendedName>
        <fullName evidence="4">DNA replication factor Cdt1 C-terminal domain-containing protein</fullName>
    </recommendedName>
</protein>
<feature type="domain" description="DNA replication factor Cdt1 C-terminal" evidence="4">
    <location>
        <begin position="374"/>
        <end position="495"/>
    </location>
</feature>
<feature type="region of interest" description="Disordered" evidence="3">
    <location>
        <begin position="129"/>
        <end position="155"/>
    </location>
</feature>
<reference evidence="5 6" key="1">
    <citation type="journal article" date="2019" name="Nat. Ecol. Evol.">
        <title>Megaphylogeny resolves global patterns of mushroom evolution.</title>
        <authorList>
            <person name="Varga T."/>
            <person name="Krizsan K."/>
            <person name="Foldi C."/>
            <person name="Dima B."/>
            <person name="Sanchez-Garcia M."/>
            <person name="Sanchez-Ramirez S."/>
            <person name="Szollosi G.J."/>
            <person name="Szarkandi J.G."/>
            <person name="Papp V."/>
            <person name="Albert L."/>
            <person name="Andreopoulos W."/>
            <person name="Angelini C."/>
            <person name="Antonin V."/>
            <person name="Barry K.W."/>
            <person name="Bougher N.L."/>
            <person name="Buchanan P."/>
            <person name="Buyck B."/>
            <person name="Bense V."/>
            <person name="Catcheside P."/>
            <person name="Chovatia M."/>
            <person name="Cooper J."/>
            <person name="Damon W."/>
            <person name="Desjardin D."/>
            <person name="Finy P."/>
            <person name="Geml J."/>
            <person name="Haridas S."/>
            <person name="Hughes K."/>
            <person name="Justo A."/>
            <person name="Karasinski D."/>
            <person name="Kautmanova I."/>
            <person name="Kiss B."/>
            <person name="Kocsube S."/>
            <person name="Kotiranta H."/>
            <person name="LaButti K.M."/>
            <person name="Lechner B.E."/>
            <person name="Liimatainen K."/>
            <person name="Lipzen A."/>
            <person name="Lukacs Z."/>
            <person name="Mihaltcheva S."/>
            <person name="Morgado L.N."/>
            <person name="Niskanen T."/>
            <person name="Noordeloos M.E."/>
            <person name="Ohm R.A."/>
            <person name="Ortiz-Santana B."/>
            <person name="Ovrebo C."/>
            <person name="Racz N."/>
            <person name="Riley R."/>
            <person name="Savchenko A."/>
            <person name="Shiryaev A."/>
            <person name="Soop K."/>
            <person name="Spirin V."/>
            <person name="Szebenyi C."/>
            <person name="Tomsovsky M."/>
            <person name="Tulloss R.E."/>
            <person name="Uehling J."/>
            <person name="Grigoriev I.V."/>
            <person name="Vagvolgyi C."/>
            <person name="Papp T."/>
            <person name="Martin F.M."/>
            <person name="Miettinen O."/>
            <person name="Hibbett D.S."/>
            <person name="Nagy L.G."/>
        </authorList>
    </citation>
    <scope>NUCLEOTIDE SEQUENCE [LARGE SCALE GENOMIC DNA]</scope>
    <source>
        <strain evidence="5 6">FP101781</strain>
    </source>
</reference>
<feature type="compositionally biased region" description="Polar residues" evidence="3">
    <location>
        <begin position="362"/>
        <end position="371"/>
    </location>
</feature>
<proteinExistence type="inferred from homology"/>
<dbReference type="InterPro" id="IPR032054">
    <property type="entry name" value="Cdt1_C"/>
</dbReference>
<sequence>MSELYTSLQVSPRKKRGPPSDGGATTTPKKLRTSRASTTPQTATPSRSRAPKAELPDELNRLLRIQNAIQQALSHALATCAISPSSDSGRVPNVLNHISLRTYTGLMTSFGLDDLKRLCWLWEWDGETLPEDKPSSEENKKEEDNPFLDSSSSSEWARGSMGFTISLGSHYSKSERKRIPVYGVGIEVEMDMDRGMGGGMAAVARWTAAGETRRTEFHRKLEKWSELHQKSRSIPPIPSIELPPLPTATKPSALTRTLASASPKSLAASQKFPITPASPSRSPAKKPQRDFALPFPILGGRSQSPAKVGRLLFPQTPSKRDSLRGDALLATPQTPATPSSSSTTSSPPSTPAHQHGSDADTVPQTPATSRRQALYERIRARSLSKSPNKPGRDNLSRTSMSRDQMLKLSQDEMRRRCLLQRLPGIAESIWMLFSSSGAASSTTSTPTRKRKAIPVADVLAVVIKSSPVPISNAEANESLNMLMQLCPFFLKAVAISSKEWLEMPSSGPGNATIGSVLSTPTKRGAPSHALSSPTKGLSSAAHELLTRSPKAVRHPQGGLREVREILRREIELQD</sequence>
<feature type="compositionally biased region" description="Low complexity" evidence="3">
    <location>
        <begin position="330"/>
        <end position="347"/>
    </location>
</feature>
<dbReference type="Proteomes" id="UP000298030">
    <property type="component" value="Unassembled WGS sequence"/>
</dbReference>
<dbReference type="AlphaFoldDB" id="A0A4Y7TN23"/>
<evidence type="ECO:0000256" key="2">
    <source>
        <dbReference type="ARBA" id="ARBA00023306"/>
    </source>
</evidence>
<feature type="compositionally biased region" description="Low complexity" evidence="3">
    <location>
        <begin position="258"/>
        <end position="269"/>
    </location>
</feature>
<accession>A0A4Y7TN23</accession>
<dbReference type="Gene3D" id="1.10.10.1420">
    <property type="entry name" value="DNA replication factor Cdt1, C-terminal WH domain"/>
    <property type="match status" value="1"/>
</dbReference>
<feature type="compositionally biased region" description="Pro residues" evidence="3">
    <location>
        <begin position="235"/>
        <end position="246"/>
    </location>
</feature>
<feature type="region of interest" description="Disordered" evidence="3">
    <location>
        <begin position="1"/>
        <end position="53"/>
    </location>
</feature>
<feature type="region of interest" description="Disordered" evidence="3">
    <location>
        <begin position="225"/>
        <end position="307"/>
    </location>
</feature>
<evidence type="ECO:0000256" key="1">
    <source>
        <dbReference type="ARBA" id="ARBA00008356"/>
    </source>
</evidence>
<feature type="region of interest" description="Disordered" evidence="3">
    <location>
        <begin position="512"/>
        <end position="559"/>
    </location>
</feature>
<keyword evidence="6" id="KW-1185">Reference proteome</keyword>
<gene>
    <name evidence="5" type="ORF">FA13DRAFT_1684209</name>
</gene>
<dbReference type="OrthoDB" id="3366139at2759"/>
<dbReference type="InterPro" id="IPR038090">
    <property type="entry name" value="Cdt1_C_WH_dom_sf"/>
</dbReference>
<organism evidence="5 6">
    <name type="scientific">Coprinellus micaceus</name>
    <name type="common">Glistening ink-cap mushroom</name>
    <name type="synonym">Coprinus micaceus</name>
    <dbReference type="NCBI Taxonomy" id="71717"/>
    <lineage>
        <taxon>Eukaryota</taxon>
        <taxon>Fungi</taxon>
        <taxon>Dikarya</taxon>
        <taxon>Basidiomycota</taxon>
        <taxon>Agaricomycotina</taxon>
        <taxon>Agaricomycetes</taxon>
        <taxon>Agaricomycetidae</taxon>
        <taxon>Agaricales</taxon>
        <taxon>Agaricineae</taxon>
        <taxon>Psathyrellaceae</taxon>
        <taxon>Coprinellus</taxon>
    </lineage>
</organism>
<comment type="caution">
    <text evidence="5">The sequence shown here is derived from an EMBL/GenBank/DDBJ whole genome shotgun (WGS) entry which is preliminary data.</text>
</comment>
<evidence type="ECO:0000313" key="5">
    <source>
        <dbReference type="EMBL" id="TEB35595.1"/>
    </source>
</evidence>
<evidence type="ECO:0000259" key="4">
    <source>
        <dbReference type="Pfam" id="PF16679"/>
    </source>
</evidence>
<evidence type="ECO:0000313" key="6">
    <source>
        <dbReference type="Proteomes" id="UP000298030"/>
    </source>
</evidence>
<name>A0A4Y7TN23_COPMI</name>
<comment type="similarity">
    <text evidence="1">Belongs to the Cdt1 family.</text>
</comment>